<dbReference type="InterPro" id="IPR036390">
    <property type="entry name" value="WH_DNA-bd_sf"/>
</dbReference>
<dbReference type="EMBL" id="MLQQ01000026">
    <property type="protein sequence ID" value="OIJ11570.1"/>
    <property type="molecule type" value="Genomic_DNA"/>
</dbReference>
<keyword evidence="2" id="KW-0238">DNA-binding</keyword>
<keyword evidence="6" id="KW-1185">Reference proteome</keyword>
<dbReference type="SMART" id="SM00347">
    <property type="entry name" value="HTH_MARR"/>
    <property type="match status" value="1"/>
</dbReference>
<keyword evidence="1" id="KW-0805">Transcription regulation</keyword>
<dbReference type="PANTHER" id="PTHR42756:SF1">
    <property type="entry name" value="TRANSCRIPTIONAL REPRESSOR OF EMRAB OPERON"/>
    <property type="match status" value="1"/>
</dbReference>
<gene>
    <name evidence="5" type="ORF">BKP35_11540</name>
</gene>
<dbReference type="InterPro" id="IPR036388">
    <property type="entry name" value="WH-like_DNA-bd_sf"/>
</dbReference>
<dbReference type="Pfam" id="PF01047">
    <property type="entry name" value="MarR"/>
    <property type="match status" value="1"/>
</dbReference>
<dbReference type="GO" id="GO:0003700">
    <property type="term" value="F:DNA-binding transcription factor activity"/>
    <property type="evidence" value="ECO:0007669"/>
    <property type="project" value="InterPro"/>
</dbReference>
<dbReference type="SUPFAM" id="SSF46785">
    <property type="entry name" value="Winged helix' DNA-binding domain"/>
    <property type="match status" value="1"/>
</dbReference>
<protein>
    <submittedName>
        <fullName evidence="5">MarR family transcriptional regulator</fullName>
    </submittedName>
</protein>
<dbReference type="Proteomes" id="UP000180098">
    <property type="component" value="Unassembled WGS sequence"/>
</dbReference>
<feature type="domain" description="HTH marR-type" evidence="4">
    <location>
        <begin position="1"/>
        <end position="138"/>
    </location>
</feature>
<dbReference type="GO" id="GO:0003677">
    <property type="term" value="F:DNA binding"/>
    <property type="evidence" value="ECO:0007669"/>
    <property type="project" value="UniProtKB-KW"/>
</dbReference>
<comment type="caution">
    <text evidence="5">The sequence shown here is derived from an EMBL/GenBank/DDBJ whole genome shotgun (WGS) entry which is preliminary data.</text>
</comment>
<evidence type="ECO:0000256" key="1">
    <source>
        <dbReference type="ARBA" id="ARBA00023015"/>
    </source>
</evidence>
<accession>A0A1S2LH74</accession>
<dbReference type="OrthoDB" id="2328394at2"/>
<evidence type="ECO:0000259" key="4">
    <source>
        <dbReference type="PROSITE" id="PS50995"/>
    </source>
</evidence>
<dbReference type="RefSeq" id="WP_071313503.1">
    <property type="nucleotide sequence ID" value="NZ_MLQQ01000026.1"/>
</dbReference>
<sequence>MKRNIDDRVGYHIGVAAHFLQNNYNQKLAEFALTVAQAKVLFMLINYGDQLQSELQSRLYVKGSTMNGIVDSLLKKDLIEKNDSETDRRTKIIVLTEKGKALEETLWLETEHMEKDLMKGFSDNEKNQLLTLLKRIKQNLDE</sequence>
<dbReference type="PANTHER" id="PTHR42756">
    <property type="entry name" value="TRANSCRIPTIONAL REGULATOR, MARR"/>
    <property type="match status" value="1"/>
</dbReference>
<dbReference type="PROSITE" id="PS50995">
    <property type="entry name" value="HTH_MARR_2"/>
    <property type="match status" value="1"/>
</dbReference>
<name>A0A1S2LH74_9BACI</name>
<reference evidence="5 6" key="1">
    <citation type="submission" date="2016-10" db="EMBL/GenBank/DDBJ databases">
        <title>Draft genome sequences of four alkaliphilic bacteria belonging to the Anaerobacillus genus.</title>
        <authorList>
            <person name="Bassil N.M."/>
            <person name="Lloyd J.R."/>
        </authorList>
    </citation>
    <scope>NUCLEOTIDE SEQUENCE [LARGE SCALE GENOMIC DNA]</scope>
    <source>
        <strain evidence="5 6">DSM 15340</strain>
    </source>
</reference>
<organism evidence="5 6">
    <name type="scientific">Anaerobacillus arseniciselenatis</name>
    <dbReference type="NCBI Taxonomy" id="85682"/>
    <lineage>
        <taxon>Bacteria</taxon>
        <taxon>Bacillati</taxon>
        <taxon>Bacillota</taxon>
        <taxon>Bacilli</taxon>
        <taxon>Bacillales</taxon>
        <taxon>Bacillaceae</taxon>
        <taxon>Anaerobacillus</taxon>
    </lineage>
</organism>
<evidence type="ECO:0000313" key="6">
    <source>
        <dbReference type="Proteomes" id="UP000180098"/>
    </source>
</evidence>
<evidence type="ECO:0000313" key="5">
    <source>
        <dbReference type="EMBL" id="OIJ11570.1"/>
    </source>
</evidence>
<dbReference type="PRINTS" id="PR00598">
    <property type="entry name" value="HTHMARR"/>
</dbReference>
<dbReference type="PROSITE" id="PS01117">
    <property type="entry name" value="HTH_MARR_1"/>
    <property type="match status" value="1"/>
</dbReference>
<proteinExistence type="predicted"/>
<evidence type="ECO:0000256" key="3">
    <source>
        <dbReference type="ARBA" id="ARBA00023163"/>
    </source>
</evidence>
<dbReference type="AlphaFoldDB" id="A0A1S2LH74"/>
<evidence type="ECO:0000256" key="2">
    <source>
        <dbReference type="ARBA" id="ARBA00023125"/>
    </source>
</evidence>
<dbReference type="Gene3D" id="1.10.10.10">
    <property type="entry name" value="Winged helix-like DNA-binding domain superfamily/Winged helix DNA-binding domain"/>
    <property type="match status" value="1"/>
</dbReference>
<keyword evidence="3" id="KW-0804">Transcription</keyword>
<dbReference type="InterPro" id="IPR000835">
    <property type="entry name" value="HTH_MarR-typ"/>
</dbReference>
<dbReference type="InterPro" id="IPR023187">
    <property type="entry name" value="Tscrpt_reg_MarR-type_CS"/>
</dbReference>